<dbReference type="Proteomes" id="UP000306808">
    <property type="component" value="Unassembled WGS sequence"/>
</dbReference>
<sequence length="105" mass="11718">MLIMNAMTPLTDILEKLKSEGYTQDFNIADDCIICSNNNTTLDPSTFRIDRYFRFEGETDPSDQAIVYAISSKDGTIKGVLVNSYGLYSDEKAANIISLLEHPSK</sequence>
<organism evidence="1 2">
    <name type="scientific">Sphingobacterium olei</name>
    <dbReference type="NCBI Taxonomy" id="2571155"/>
    <lineage>
        <taxon>Bacteria</taxon>
        <taxon>Pseudomonadati</taxon>
        <taxon>Bacteroidota</taxon>
        <taxon>Sphingobacteriia</taxon>
        <taxon>Sphingobacteriales</taxon>
        <taxon>Sphingobacteriaceae</taxon>
        <taxon>Sphingobacterium</taxon>
    </lineage>
</organism>
<proteinExistence type="predicted"/>
<evidence type="ECO:0000313" key="2">
    <source>
        <dbReference type="Proteomes" id="UP000306808"/>
    </source>
</evidence>
<reference evidence="1 2" key="1">
    <citation type="submission" date="2019-04" db="EMBL/GenBank/DDBJ databases">
        <title>Sphingobacterium olei sp. nov., isolated from oil-contaminated soil.</title>
        <authorList>
            <person name="Liu B."/>
        </authorList>
    </citation>
    <scope>NUCLEOTIDE SEQUENCE [LARGE SCALE GENOMIC DNA]</scope>
    <source>
        <strain evidence="1 2">HAL-9</strain>
    </source>
</reference>
<dbReference type="OrthoDB" id="8418771at2"/>
<accession>A0A4U0PKU5</accession>
<protein>
    <submittedName>
        <fullName evidence="1">Phosphoribosylpyrophosphate synthetase</fullName>
    </submittedName>
</protein>
<evidence type="ECO:0000313" key="1">
    <source>
        <dbReference type="EMBL" id="TJZ63554.1"/>
    </source>
</evidence>
<name>A0A4U0PKU5_9SPHI</name>
<gene>
    <name evidence="1" type="ORF">FAZ15_02455</name>
</gene>
<keyword evidence="2" id="KW-1185">Reference proteome</keyword>
<dbReference type="EMBL" id="SUME01000001">
    <property type="protein sequence ID" value="TJZ63554.1"/>
    <property type="molecule type" value="Genomic_DNA"/>
</dbReference>
<comment type="caution">
    <text evidence="1">The sequence shown here is derived from an EMBL/GenBank/DDBJ whole genome shotgun (WGS) entry which is preliminary data.</text>
</comment>
<dbReference type="AlphaFoldDB" id="A0A4U0PKU5"/>